<protein>
    <recommendedName>
        <fullName evidence="5">DUF4148 domain-containing protein</fullName>
    </recommendedName>
</protein>
<gene>
    <name evidence="3" type="ORF">J2Z75_000220</name>
</gene>
<feature type="chain" id="PRO_5047057766" description="DUF4148 domain-containing protein" evidence="2">
    <location>
        <begin position="29"/>
        <end position="90"/>
    </location>
</feature>
<dbReference type="Proteomes" id="UP000823786">
    <property type="component" value="Unassembled WGS sequence"/>
</dbReference>
<dbReference type="EMBL" id="JAGGJV010000001">
    <property type="protein sequence ID" value="MBP1856740.1"/>
    <property type="molecule type" value="Genomic_DNA"/>
</dbReference>
<reference evidence="3 4" key="1">
    <citation type="submission" date="2021-03" db="EMBL/GenBank/DDBJ databases">
        <title>Genomic Encyclopedia of Type Strains, Phase IV (KMG-IV): sequencing the most valuable type-strain genomes for metagenomic binning, comparative biology and taxonomic classification.</title>
        <authorList>
            <person name="Goeker M."/>
        </authorList>
    </citation>
    <scope>NUCLEOTIDE SEQUENCE [LARGE SCALE GENOMIC DNA]</scope>
    <source>
        <strain evidence="3 4">DSM 26427</strain>
    </source>
</reference>
<evidence type="ECO:0000313" key="3">
    <source>
        <dbReference type="EMBL" id="MBP1856740.1"/>
    </source>
</evidence>
<evidence type="ECO:0000256" key="1">
    <source>
        <dbReference type="SAM" id="MobiDB-lite"/>
    </source>
</evidence>
<sequence>MKSQLRVLVTIVVAFVAASMAVSAPVSASQPNKGLETMDRPPDPEQAVLSEYRLLKARGTIEAYELFIERHPDHPLADDARRELKKLRGS</sequence>
<dbReference type="InterPro" id="IPR011990">
    <property type="entry name" value="TPR-like_helical_dom_sf"/>
</dbReference>
<feature type="region of interest" description="Disordered" evidence="1">
    <location>
        <begin position="23"/>
        <end position="43"/>
    </location>
</feature>
<accession>A0ABS4EFM4</accession>
<keyword evidence="2" id="KW-0732">Signal</keyword>
<keyword evidence="4" id="KW-1185">Reference proteome</keyword>
<evidence type="ECO:0000313" key="4">
    <source>
        <dbReference type="Proteomes" id="UP000823786"/>
    </source>
</evidence>
<organism evidence="3 4">
    <name type="scientific">Rhizobium herbae</name>
    <dbReference type="NCBI Taxonomy" id="508661"/>
    <lineage>
        <taxon>Bacteria</taxon>
        <taxon>Pseudomonadati</taxon>
        <taxon>Pseudomonadota</taxon>
        <taxon>Alphaproteobacteria</taxon>
        <taxon>Hyphomicrobiales</taxon>
        <taxon>Rhizobiaceae</taxon>
        <taxon>Rhizobium/Agrobacterium group</taxon>
        <taxon>Rhizobium</taxon>
    </lineage>
</organism>
<evidence type="ECO:0000256" key="2">
    <source>
        <dbReference type="SAM" id="SignalP"/>
    </source>
</evidence>
<dbReference type="RefSeq" id="WP_209848868.1">
    <property type="nucleotide sequence ID" value="NZ_JAGGJV010000001.1"/>
</dbReference>
<name>A0ABS4EFM4_9HYPH</name>
<proteinExistence type="predicted"/>
<comment type="caution">
    <text evidence="3">The sequence shown here is derived from an EMBL/GenBank/DDBJ whole genome shotgun (WGS) entry which is preliminary data.</text>
</comment>
<evidence type="ECO:0008006" key="5">
    <source>
        <dbReference type="Google" id="ProtNLM"/>
    </source>
</evidence>
<dbReference type="Gene3D" id="1.25.40.10">
    <property type="entry name" value="Tetratricopeptide repeat domain"/>
    <property type="match status" value="1"/>
</dbReference>
<feature type="signal peptide" evidence="2">
    <location>
        <begin position="1"/>
        <end position="28"/>
    </location>
</feature>